<name>A0A9D3Q1Z9_MEGAT</name>
<comment type="caution">
    <text evidence="13">The sequence shown here is derived from an EMBL/GenBank/DDBJ whole genome shotgun (WGS) entry which is preliminary data.</text>
</comment>
<keyword evidence="6" id="KW-0372">Hormone</keyword>
<evidence type="ECO:0000256" key="2">
    <source>
        <dbReference type="ARBA" id="ARBA00004613"/>
    </source>
</evidence>
<feature type="disulfide bond" evidence="9">
    <location>
        <begin position="92"/>
        <end position="103"/>
    </location>
</feature>
<evidence type="ECO:0000256" key="7">
    <source>
        <dbReference type="ARBA" id="ARBA00022729"/>
    </source>
</evidence>
<keyword evidence="14" id="KW-1185">Reference proteome</keyword>
<comment type="function">
    <text evidence="1">Somatostatin inhibits the release of somatotropin.</text>
</comment>
<dbReference type="GO" id="GO:0005615">
    <property type="term" value="C:extracellular space"/>
    <property type="evidence" value="ECO:0007669"/>
    <property type="project" value="TreeGrafter"/>
</dbReference>
<dbReference type="GO" id="GO:0001664">
    <property type="term" value="F:G protein-coupled receptor binding"/>
    <property type="evidence" value="ECO:0007669"/>
    <property type="project" value="TreeGrafter"/>
</dbReference>
<dbReference type="OrthoDB" id="9438385at2759"/>
<evidence type="ECO:0000259" key="12">
    <source>
        <dbReference type="Pfam" id="PF03002"/>
    </source>
</evidence>
<keyword evidence="8 9" id="KW-1015">Disulfide bond</keyword>
<dbReference type="Proteomes" id="UP001046870">
    <property type="component" value="Chromosome 8"/>
</dbReference>
<evidence type="ECO:0000256" key="3">
    <source>
        <dbReference type="ARBA" id="ARBA00008327"/>
    </source>
</evidence>
<keyword evidence="4" id="KW-0964">Secreted</keyword>
<proteinExistence type="inferred from homology"/>
<evidence type="ECO:0000256" key="11">
    <source>
        <dbReference type="SAM" id="SignalP"/>
    </source>
</evidence>
<sequence length="103" mass="11596">MNILVSLVPLVLIVWSGQHAVALPIEDRLALQTNGGLAKERRDFLLKMLSGLSELNLLQKEAQDPDMEPPQEARLGERSVFSQSAPRERSPCKNFFWKTFSSC</sequence>
<feature type="chain" id="PRO_5038824565" description="Somatostatin/Cortistatin C-terminal domain-containing protein" evidence="11">
    <location>
        <begin position="23"/>
        <end position="103"/>
    </location>
</feature>
<evidence type="ECO:0000313" key="13">
    <source>
        <dbReference type="EMBL" id="KAG7472765.1"/>
    </source>
</evidence>
<feature type="region of interest" description="Disordered" evidence="10">
    <location>
        <begin position="60"/>
        <end position="89"/>
    </location>
</feature>
<dbReference type="GO" id="GO:0005184">
    <property type="term" value="F:neuropeptide hormone activity"/>
    <property type="evidence" value="ECO:0007669"/>
    <property type="project" value="TreeGrafter"/>
</dbReference>
<evidence type="ECO:0000313" key="14">
    <source>
        <dbReference type="Proteomes" id="UP001046870"/>
    </source>
</evidence>
<reference evidence="13" key="1">
    <citation type="submission" date="2021-01" db="EMBL/GenBank/DDBJ databases">
        <authorList>
            <person name="Zahm M."/>
            <person name="Roques C."/>
            <person name="Cabau C."/>
            <person name="Klopp C."/>
            <person name="Donnadieu C."/>
            <person name="Jouanno E."/>
            <person name="Lampietro C."/>
            <person name="Louis A."/>
            <person name="Herpin A."/>
            <person name="Echchiki A."/>
            <person name="Berthelot C."/>
            <person name="Parey E."/>
            <person name="Roest-Crollius H."/>
            <person name="Braasch I."/>
            <person name="Postlethwait J."/>
            <person name="Bobe J."/>
            <person name="Montfort J."/>
            <person name="Bouchez O."/>
            <person name="Begum T."/>
            <person name="Mejri S."/>
            <person name="Adams A."/>
            <person name="Chen W.-J."/>
            <person name="Guiguen Y."/>
        </authorList>
    </citation>
    <scope>NUCLEOTIDE SEQUENCE</scope>
    <source>
        <strain evidence="13">YG-15Mar2019-1</strain>
        <tissue evidence="13">Brain</tissue>
    </source>
</reference>
<dbReference type="PANTHER" id="PTHR10558:SF1">
    <property type="entry name" value="CORTISTATIN"/>
    <property type="match status" value="1"/>
</dbReference>
<comment type="similarity">
    <text evidence="3">Belongs to the somatostatin family.</text>
</comment>
<accession>A0A9D3Q1Z9</accession>
<keyword evidence="5" id="KW-0165">Cleavage on pair of basic residues</keyword>
<evidence type="ECO:0000256" key="6">
    <source>
        <dbReference type="ARBA" id="ARBA00022702"/>
    </source>
</evidence>
<feature type="signal peptide" evidence="11">
    <location>
        <begin position="1"/>
        <end position="22"/>
    </location>
</feature>
<protein>
    <recommendedName>
        <fullName evidence="12">Somatostatin/Cortistatin C-terminal domain-containing protein</fullName>
    </recommendedName>
</protein>
<keyword evidence="7 11" id="KW-0732">Signal</keyword>
<dbReference type="EMBL" id="JAFDVH010000008">
    <property type="protein sequence ID" value="KAG7472765.1"/>
    <property type="molecule type" value="Genomic_DNA"/>
</dbReference>
<gene>
    <name evidence="13" type="ORF">MATL_G00112400</name>
</gene>
<dbReference type="InterPro" id="IPR004250">
    <property type="entry name" value="Somatostatin"/>
</dbReference>
<dbReference type="GO" id="GO:0007193">
    <property type="term" value="P:adenylate cyclase-inhibiting G protein-coupled receptor signaling pathway"/>
    <property type="evidence" value="ECO:0007669"/>
    <property type="project" value="TreeGrafter"/>
</dbReference>
<comment type="subcellular location">
    <subcellularLocation>
        <location evidence="2">Secreted</location>
    </subcellularLocation>
</comment>
<evidence type="ECO:0000256" key="1">
    <source>
        <dbReference type="ARBA" id="ARBA00003524"/>
    </source>
</evidence>
<dbReference type="AlphaFoldDB" id="A0A9D3Q1Z9"/>
<dbReference type="Pfam" id="PF03002">
    <property type="entry name" value="Somatostatin"/>
    <property type="match status" value="1"/>
</dbReference>
<evidence type="ECO:0000256" key="8">
    <source>
        <dbReference type="ARBA" id="ARBA00023157"/>
    </source>
</evidence>
<dbReference type="InterPro" id="IPR018142">
    <property type="entry name" value="Somatostatin/Cortistatin_C"/>
</dbReference>
<dbReference type="GO" id="GO:0030334">
    <property type="term" value="P:regulation of cell migration"/>
    <property type="evidence" value="ECO:0007669"/>
    <property type="project" value="TreeGrafter"/>
</dbReference>
<dbReference type="PIRSF" id="PIRSF001814">
    <property type="entry name" value="Somatostatin"/>
    <property type="match status" value="1"/>
</dbReference>
<evidence type="ECO:0000256" key="10">
    <source>
        <dbReference type="SAM" id="MobiDB-lite"/>
    </source>
</evidence>
<organism evidence="13 14">
    <name type="scientific">Megalops atlanticus</name>
    <name type="common">Tarpon</name>
    <name type="synonym">Clupea gigantea</name>
    <dbReference type="NCBI Taxonomy" id="7932"/>
    <lineage>
        <taxon>Eukaryota</taxon>
        <taxon>Metazoa</taxon>
        <taxon>Chordata</taxon>
        <taxon>Craniata</taxon>
        <taxon>Vertebrata</taxon>
        <taxon>Euteleostomi</taxon>
        <taxon>Actinopterygii</taxon>
        <taxon>Neopterygii</taxon>
        <taxon>Teleostei</taxon>
        <taxon>Elopiformes</taxon>
        <taxon>Megalopidae</taxon>
        <taxon>Megalops</taxon>
    </lineage>
</organism>
<evidence type="ECO:0000256" key="9">
    <source>
        <dbReference type="PIRSR" id="PIRSR001814-1"/>
    </source>
</evidence>
<feature type="domain" description="Somatostatin/Cortistatin C-terminal" evidence="12">
    <location>
        <begin position="90"/>
        <end position="103"/>
    </location>
</feature>
<evidence type="ECO:0000256" key="4">
    <source>
        <dbReference type="ARBA" id="ARBA00022525"/>
    </source>
</evidence>
<evidence type="ECO:0000256" key="5">
    <source>
        <dbReference type="ARBA" id="ARBA00022685"/>
    </source>
</evidence>
<dbReference type="PANTHER" id="PTHR10558">
    <property type="entry name" value="SOMATOSTATIN"/>
    <property type="match status" value="1"/>
</dbReference>